<evidence type="ECO:0000256" key="1">
    <source>
        <dbReference type="SAM" id="MobiDB-lite"/>
    </source>
</evidence>
<proteinExistence type="predicted"/>
<sequence length="717" mass="81081">MKKTVFFPGRVTVSFRKGPSGHLRQDPSEEAKIIKDNPSLQDKGGDVSDKQEVLGEYVLQFGKYKGKSFRWLLENDVGYALYLPSKVEEEEQAGQFNPEGPCKDSLISFLEYSRSFKEIEDLKQYLSQRPDPVPVLSEHDNIVGFGTRAHDTWRKIWDTRADGYASFIMRQKCVPGSKMYLLQQYLLKQQQNQLPKNPPLLPSPSSSTARPLVPSSTASDHPVMEEDEELEKMMLSLSPTKYLTQPRINIPVTRVRRHKPPATLSKPDRPDEYSAIASPRPVSVPLPVPPELLELSTSKTTSPLRPVQETVFCQSLIPMTSAQSAASTPPSGPPAAAGQFFSGLSATSTGYPSTQLEEKPAVPPLPSYEQDVSRWHCSQQQRIWMKTEMEALGLWPGSRPVRHPMNMISLWRYPPQPELIDAVYELPSPKYFQLHPFFIWKPEHAIMERVRNNYTLPCLYGCPNPHVVSSGVGRPRVIIGTSSQYYILASRLSCKVCKKYWFADKPQWMDMLPSRFCNILPAFLTHKKAICKTVMDELWRTGKSPNDMANQLNEALHLRYERAHLAYLSTVKNVLDGDSGLYGQQTITGALRATNTPAPFGEYGDVVGWCGVTVSAHYLVDCLIQEYHRQESTLNLLLQGMFGQALRADHTRKVARKVVLASGTMSSYAVMNENWMVLSWVMLQSESDKSLQPMYEGLSRHYIFAGLPKANYQWVDR</sequence>
<protein>
    <recommendedName>
        <fullName evidence="2">DUF6729 domain-containing protein</fullName>
    </recommendedName>
</protein>
<name>A0AAW1YXJ6_CULAL</name>
<evidence type="ECO:0000313" key="3">
    <source>
        <dbReference type="EMBL" id="KAK9952766.1"/>
    </source>
</evidence>
<dbReference type="InterPro" id="IPR046616">
    <property type="entry name" value="DUF6729"/>
</dbReference>
<comment type="caution">
    <text evidence="3">The sequence shown here is derived from an EMBL/GenBank/DDBJ whole genome shotgun (WGS) entry which is preliminary data.</text>
</comment>
<dbReference type="Pfam" id="PF20499">
    <property type="entry name" value="DUF6729"/>
    <property type="match status" value="1"/>
</dbReference>
<reference evidence="3 4" key="1">
    <citation type="submission" date="2024-05" db="EMBL/GenBank/DDBJ databases">
        <title>A high-quality chromosomal-level genome assembly of Topmouth culter (Culter alburnus).</title>
        <authorList>
            <person name="Zhao H."/>
        </authorList>
    </citation>
    <scope>NUCLEOTIDE SEQUENCE [LARGE SCALE GENOMIC DNA]</scope>
    <source>
        <strain evidence="3">CATC2023</strain>
        <tissue evidence="3">Muscle</tissue>
    </source>
</reference>
<dbReference type="Proteomes" id="UP001479290">
    <property type="component" value="Unassembled WGS sequence"/>
</dbReference>
<accession>A0AAW1YXJ6</accession>
<feature type="compositionally biased region" description="Polar residues" evidence="1">
    <location>
        <begin position="342"/>
        <end position="355"/>
    </location>
</feature>
<feature type="domain" description="DUF6729" evidence="2">
    <location>
        <begin position="406"/>
        <end position="576"/>
    </location>
</feature>
<feature type="compositionally biased region" description="Low complexity" evidence="1">
    <location>
        <begin position="323"/>
        <end position="339"/>
    </location>
</feature>
<feature type="region of interest" description="Disordered" evidence="1">
    <location>
        <begin position="194"/>
        <end position="229"/>
    </location>
</feature>
<gene>
    <name evidence="3" type="ORF">ABG768_018573</name>
</gene>
<evidence type="ECO:0000313" key="4">
    <source>
        <dbReference type="Proteomes" id="UP001479290"/>
    </source>
</evidence>
<dbReference type="EMBL" id="JAWDJR010000024">
    <property type="protein sequence ID" value="KAK9952766.1"/>
    <property type="molecule type" value="Genomic_DNA"/>
</dbReference>
<evidence type="ECO:0000259" key="2">
    <source>
        <dbReference type="Pfam" id="PF20499"/>
    </source>
</evidence>
<feature type="region of interest" description="Disordered" evidence="1">
    <location>
        <begin position="255"/>
        <end position="282"/>
    </location>
</feature>
<dbReference type="AlphaFoldDB" id="A0AAW1YXJ6"/>
<keyword evidence="4" id="KW-1185">Reference proteome</keyword>
<feature type="region of interest" description="Disordered" evidence="1">
    <location>
        <begin position="323"/>
        <end position="368"/>
    </location>
</feature>
<organism evidence="3 4">
    <name type="scientific">Culter alburnus</name>
    <name type="common">Topmouth culter</name>
    <dbReference type="NCBI Taxonomy" id="194366"/>
    <lineage>
        <taxon>Eukaryota</taxon>
        <taxon>Metazoa</taxon>
        <taxon>Chordata</taxon>
        <taxon>Craniata</taxon>
        <taxon>Vertebrata</taxon>
        <taxon>Euteleostomi</taxon>
        <taxon>Actinopterygii</taxon>
        <taxon>Neopterygii</taxon>
        <taxon>Teleostei</taxon>
        <taxon>Ostariophysi</taxon>
        <taxon>Cypriniformes</taxon>
        <taxon>Xenocyprididae</taxon>
        <taxon>Xenocypridinae</taxon>
        <taxon>Culter</taxon>
    </lineage>
</organism>